<proteinExistence type="predicted"/>
<dbReference type="Proteomes" id="UP000217343">
    <property type="component" value="Chromosome"/>
</dbReference>
<accession>A0A250JN52</accession>
<dbReference type="OrthoDB" id="5520838at2"/>
<keyword evidence="2" id="KW-1185">Reference proteome</keyword>
<gene>
    <name evidence="1" type="ORF">MYMAC_000672</name>
</gene>
<dbReference type="EMBL" id="CP022203">
    <property type="protein sequence ID" value="ATB45088.1"/>
    <property type="molecule type" value="Genomic_DNA"/>
</dbReference>
<reference evidence="1 2" key="1">
    <citation type="submission" date="2017-06" db="EMBL/GenBank/DDBJ databases">
        <title>Sequencing and comparative analysis of myxobacterial genomes.</title>
        <authorList>
            <person name="Rupp O."/>
            <person name="Goesmann A."/>
            <person name="Sogaard-Andersen L."/>
        </authorList>
    </citation>
    <scope>NUCLEOTIDE SEQUENCE [LARGE SCALE GENOMIC DNA]</scope>
    <source>
        <strain evidence="1 2">DSM 14697</strain>
    </source>
</reference>
<dbReference type="KEGG" id="mmas:MYMAC_000672"/>
<dbReference type="AlphaFoldDB" id="A0A250JN52"/>
<evidence type="ECO:0000313" key="2">
    <source>
        <dbReference type="Proteomes" id="UP000217343"/>
    </source>
</evidence>
<organism evidence="1 2">
    <name type="scientific">Corallococcus macrosporus DSM 14697</name>
    <dbReference type="NCBI Taxonomy" id="1189310"/>
    <lineage>
        <taxon>Bacteria</taxon>
        <taxon>Pseudomonadati</taxon>
        <taxon>Myxococcota</taxon>
        <taxon>Myxococcia</taxon>
        <taxon>Myxococcales</taxon>
        <taxon>Cystobacterineae</taxon>
        <taxon>Myxococcaceae</taxon>
        <taxon>Corallococcus</taxon>
    </lineage>
</organism>
<protein>
    <submittedName>
        <fullName evidence="1">Uncharacterized protein</fullName>
    </submittedName>
</protein>
<evidence type="ECO:0000313" key="1">
    <source>
        <dbReference type="EMBL" id="ATB45088.1"/>
    </source>
</evidence>
<name>A0A250JN52_9BACT</name>
<sequence length="189" mass="21338">MTASLSGVNYKGFTVQNLLAYVHERFGEDTARTAVESLIPELQPHADPRTTLAVGWVPVETYFGIIQHVVDRHFDGKPEGAHTVGYEVTLRDIHSIFKMVLRFTTPTMVLGMARRMWRSYCDQGELVHQEENGAGMLLLRQFTYRTPVALHEMAGGFKAYLECSSAKNPRVEIVEPDKDGTLRWRIVSG</sequence>
<dbReference type="RefSeq" id="WP_095957020.1">
    <property type="nucleotide sequence ID" value="NZ_CP022203.1"/>
</dbReference>